<dbReference type="Proteomes" id="UP001242480">
    <property type="component" value="Unassembled WGS sequence"/>
</dbReference>
<keyword evidence="2" id="KW-1185">Reference proteome</keyword>
<dbReference type="PANTHER" id="PTHR10151">
    <property type="entry name" value="ECTONUCLEOTIDE PYROPHOSPHATASE/PHOSPHODIESTERASE"/>
    <property type="match status" value="1"/>
</dbReference>
<dbReference type="Pfam" id="PF01663">
    <property type="entry name" value="Phosphodiest"/>
    <property type="match status" value="1"/>
</dbReference>
<dbReference type="InterPro" id="IPR002591">
    <property type="entry name" value="Phosphodiest/P_Trfase"/>
</dbReference>
<reference evidence="1 2" key="1">
    <citation type="submission" date="2023-07" db="EMBL/GenBank/DDBJ databases">
        <title>Genomic Encyclopedia of Type Strains, Phase IV (KMG-IV): sequencing the most valuable type-strain genomes for metagenomic binning, comparative biology and taxonomic classification.</title>
        <authorList>
            <person name="Goeker M."/>
        </authorList>
    </citation>
    <scope>NUCLEOTIDE SEQUENCE [LARGE SCALE GENOMIC DNA]</scope>
    <source>
        <strain evidence="1 2">DSM 19619</strain>
    </source>
</reference>
<dbReference type="InterPro" id="IPR017850">
    <property type="entry name" value="Alkaline_phosphatase_core_sf"/>
</dbReference>
<dbReference type="Gene3D" id="3.40.720.10">
    <property type="entry name" value="Alkaline Phosphatase, subunit A"/>
    <property type="match status" value="2"/>
</dbReference>
<evidence type="ECO:0000313" key="2">
    <source>
        <dbReference type="Proteomes" id="UP001242480"/>
    </source>
</evidence>
<evidence type="ECO:0000313" key="1">
    <source>
        <dbReference type="EMBL" id="MDQ0472189.1"/>
    </source>
</evidence>
<dbReference type="EMBL" id="JAUSVX010000011">
    <property type="protein sequence ID" value="MDQ0472189.1"/>
    <property type="molecule type" value="Genomic_DNA"/>
</dbReference>
<organism evidence="1 2">
    <name type="scientific">Labrys wisconsinensis</name>
    <dbReference type="NCBI Taxonomy" id="425677"/>
    <lineage>
        <taxon>Bacteria</taxon>
        <taxon>Pseudomonadati</taxon>
        <taxon>Pseudomonadota</taxon>
        <taxon>Alphaproteobacteria</taxon>
        <taxon>Hyphomicrobiales</taxon>
        <taxon>Xanthobacteraceae</taxon>
        <taxon>Labrys</taxon>
    </lineage>
</organism>
<dbReference type="RefSeq" id="WP_307278606.1">
    <property type="nucleotide sequence ID" value="NZ_JAUSVX010000011.1"/>
</dbReference>
<dbReference type="SUPFAM" id="SSF53649">
    <property type="entry name" value="Alkaline phosphatase-like"/>
    <property type="match status" value="1"/>
</dbReference>
<proteinExistence type="predicted"/>
<sequence>MKPGSRKVVVVSFDGLRPDLIDRVLTPNICRLQDVGATLARHRTGYPSETRVAFPSLVTGATASRHGMVGNKYVDRLATPHRYVDTADAVLLDRLNRESAGRLMTTPTLGEILATAGRSMAVLASNTAGTTRLFHHKAEDFGHIRLSGHFREACTPADVLAAAEAQFGRLPPVPPRGEPDFEAQDFLTSAFLGLIWPRFAPDLTILSFGEPDTSSHLNGTGAPKTREIIAFCDRQLGRLIDWWEGEGRDAGVQIMVMSDHGHITAHTRASVVGDLGRAGYSPGVAPGIGVDVVVVPGQVGSLYLTDPDPSQVTRLVESIVGLPWCGPVFTRPRNEVEGIARGSLGMHLVFADHDRAPDVYFAFRADDTVDPFGLIGGTFYDNDRRAGLGVHGGLHPKELATVGVVAGSSFRGAGFVSSTPSGICDLAPTILRILGIAPPAGMTGRVLAEIVDDESSADASPAVRSEQVTAGLGDYEQVLRRVAVGPTIYLDGGWAGVKATRDRGLSDAPGARGGGTAA</sequence>
<protein>
    <submittedName>
        <fullName evidence="1">Arylsulfatase A-like enzyme</fullName>
    </submittedName>
</protein>
<gene>
    <name evidence="1" type="ORF">QO011_005218</name>
</gene>
<dbReference type="PANTHER" id="PTHR10151:SF120">
    <property type="entry name" value="BIS(5'-ADENOSYL)-TRIPHOSPHATASE"/>
    <property type="match status" value="1"/>
</dbReference>
<accession>A0ABU0JD34</accession>
<name>A0ABU0JD34_9HYPH</name>
<comment type="caution">
    <text evidence="1">The sequence shown here is derived from an EMBL/GenBank/DDBJ whole genome shotgun (WGS) entry which is preliminary data.</text>
</comment>